<evidence type="ECO:0000313" key="13">
    <source>
        <dbReference type="EMBL" id="AWI52381.1"/>
    </source>
</evidence>
<keyword evidence="9" id="KW-0472">Membrane</keyword>
<evidence type="ECO:0000259" key="12">
    <source>
        <dbReference type="Pfam" id="PF13609"/>
    </source>
</evidence>
<dbReference type="PANTHER" id="PTHR34501">
    <property type="entry name" value="PROTEIN YDDL-RELATED"/>
    <property type="match status" value="1"/>
</dbReference>
<dbReference type="InterPro" id="IPR023614">
    <property type="entry name" value="Porin_dom_sf"/>
</dbReference>
<dbReference type="KEGG" id="aon:DEH84_02265"/>
<keyword evidence="14" id="KW-1185">Reference proteome</keyword>
<feature type="chain" id="PRO_5015944833" description="Porin domain-containing protein" evidence="11">
    <location>
        <begin position="23"/>
        <end position="341"/>
    </location>
</feature>
<dbReference type="GO" id="GO:0015288">
    <property type="term" value="F:porin activity"/>
    <property type="evidence" value="ECO:0007669"/>
    <property type="project" value="UniProtKB-KW"/>
</dbReference>
<dbReference type="EMBL" id="CP029210">
    <property type="protein sequence ID" value="AWI52381.1"/>
    <property type="molecule type" value="Genomic_DNA"/>
</dbReference>
<keyword evidence="7" id="KW-0406">Ion transport</keyword>
<dbReference type="AlphaFoldDB" id="A0A2U8FMV7"/>
<reference evidence="13 14" key="1">
    <citation type="submission" date="2018-05" db="EMBL/GenBank/DDBJ databases">
        <title>complete genome sequence of Aquabacterium olei NBRC 110486.</title>
        <authorList>
            <person name="Tang B."/>
            <person name="Chang J."/>
            <person name="Zhang L."/>
            <person name="Yang H."/>
        </authorList>
    </citation>
    <scope>NUCLEOTIDE SEQUENCE [LARGE SCALE GENOMIC DNA]</scope>
    <source>
        <strain evidence="13 14">NBRC 110486</strain>
    </source>
</reference>
<dbReference type="GO" id="GO:0046930">
    <property type="term" value="C:pore complex"/>
    <property type="evidence" value="ECO:0007669"/>
    <property type="project" value="UniProtKB-KW"/>
</dbReference>
<evidence type="ECO:0000313" key="14">
    <source>
        <dbReference type="Proteomes" id="UP000244892"/>
    </source>
</evidence>
<dbReference type="InterPro" id="IPR002299">
    <property type="entry name" value="Porin_Neis"/>
</dbReference>
<keyword evidence="10" id="KW-0998">Cell outer membrane</keyword>
<sequence length="341" mass="35166">MFVKKNLIAVAALAALAVSAHAQSSVTLYGNVDVAGVYSKTKVAGSSESTTAIESSGLTESFFGLKGQEDLGGGLKAVFKLESFIDVDTGSAGTSNFWGKNAYVGVAGDFGTVALGNQESLFKTVGNAYNPFGVSPALSTTVNLFTGLTGLGGSWQNTVGYVSPNLSGLTVSAQHSAKEGGRGDAANYNGGATAVAANYGAGPLAVSAVYGDVRSTTAVASEERQRAFLLGGSYDFGVVKAFAQYGQDKFDSKVDGDFKAKFFQLGAVVPVSQAGSVHASYGQTKVEDVKARQFSLAYNHSLSKRTGVYAGLTYIKDEGLLNDDVDSVKATVVAVGLRHAF</sequence>
<dbReference type="GO" id="GO:0009279">
    <property type="term" value="C:cell outer membrane"/>
    <property type="evidence" value="ECO:0007669"/>
    <property type="project" value="UniProtKB-SubCell"/>
</dbReference>
<evidence type="ECO:0000256" key="4">
    <source>
        <dbReference type="ARBA" id="ARBA00022452"/>
    </source>
</evidence>
<gene>
    <name evidence="13" type="ORF">DEH84_02265</name>
</gene>
<dbReference type="RefSeq" id="WP_109034379.1">
    <property type="nucleotide sequence ID" value="NZ_CP029210.1"/>
</dbReference>
<organism evidence="13 14">
    <name type="scientific">Aquabacterium olei</name>
    <dbReference type="NCBI Taxonomy" id="1296669"/>
    <lineage>
        <taxon>Bacteria</taxon>
        <taxon>Pseudomonadati</taxon>
        <taxon>Pseudomonadota</taxon>
        <taxon>Betaproteobacteria</taxon>
        <taxon>Burkholderiales</taxon>
        <taxon>Aquabacterium</taxon>
    </lineage>
</organism>
<dbReference type="InterPro" id="IPR050298">
    <property type="entry name" value="Gram-neg_bact_OMP"/>
</dbReference>
<keyword evidence="8" id="KW-0626">Porin</keyword>
<evidence type="ECO:0000256" key="6">
    <source>
        <dbReference type="ARBA" id="ARBA00022729"/>
    </source>
</evidence>
<name>A0A2U8FMV7_9BURK</name>
<keyword evidence="4" id="KW-1134">Transmembrane beta strand</keyword>
<feature type="signal peptide" evidence="11">
    <location>
        <begin position="1"/>
        <end position="22"/>
    </location>
</feature>
<dbReference type="Gene3D" id="2.40.160.10">
    <property type="entry name" value="Porin"/>
    <property type="match status" value="1"/>
</dbReference>
<proteinExistence type="predicted"/>
<evidence type="ECO:0000256" key="1">
    <source>
        <dbReference type="ARBA" id="ARBA00004571"/>
    </source>
</evidence>
<evidence type="ECO:0000256" key="2">
    <source>
        <dbReference type="ARBA" id="ARBA00011233"/>
    </source>
</evidence>
<dbReference type="PANTHER" id="PTHR34501:SF9">
    <property type="entry name" value="MAJOR OUTER MEMBRANE PROTEIN P.IA"/>
    <property type="match status" value="1"/>
</dbReference>
<evidence type="ECO:0000256" key="11">
    <source>
        <dbReference type="SAM" id="SignalP"/>
    </source>
</evidence>
<evidence type="ECO:0000256" key="9">
    <source>
        <dbReference type="ARBA" id="ARBA00023136"/>
    </source>
</evidence>
<feature type="domain" description="Porin" evidence="12">
    <location>
        <begin position="9"/>
        <end position="319"/>
    </location>
</feature>
<evidence type="ECO:0000256" key="10">
    <source>
        <dbReference type="ARBA" id="ARBA00023237"/>
    </source>
</evidence>
<keyword evidence="5" id="KW-0812">Transmembrane</keyword>
<dbReference type="InterPro" id="IPR033900">
    <property type="entry name" value="Gram_neg_porin_domain"/>
</dbReference>
<keyword evidence="3" id="KW-0813">Transport</keyword>
<dbReference type="OrthoDB" id="6975458at2"/>
<dbReference type="PRINTS" id="PR00184">
    <property type="entry name" value="NEISSPPORIN"/>
</dbReference>
<comment type="subunit">
    <text evidence="2">Homotrimer.</text>
</comment>
<keyword evidence="6 11" id="KW-0732">Signal</keyword>
<evidence type="ECO:0000256" key="5">
    <source>
        <dbReference type="ARBA" id="ARBA00022692"/>
    </source>
</evidence>
<evidence type="ECO:0000256" key="7">
    <source>
        <dbReference type="ARBA" id="ARBA00023065"/>
    </source>
</evidence>
<evidence type="ECO:0000256" key="8">
    <source>
        <dbReference type="ARBA" id="ARBA00023114"/>
    </source>
</evidence>
<evidence type="ECO:0000256" key="3">
    <source>
        <dbReference type="ARBA" id="ARBA00022448"/>
    </source>
</evidence>
<accession>A0A2U8FMV7</accession>
<dbReference type="Proteomes" id="UP000244892">
    <property type="component" value="Chromosome"/>
</dbReference>
<protein>
    <recommendedName>
        <fullName evidence="12">Porin domain-containing protein</fullName>
    </recommendedName>
</protein>
<dbReference type="GO" id="GO:0006811">
    <property type="term" value="P:monoatomic ion transport"/>
    <property type="evidence" value="ECO:0007669"/>
    <property type="project" value="UniProtKB-KW"/>
</dbReference>
<comment type="subcellular location">
    <subcellularLocation>
        <location evidence="1">Cell outer membrane</location>
        <topology evidence="1">Multi-pass membrane protein</topology>
    </subcellularLocation>
</comment>
<dbReference type="SUPFAM" id="SSF56935">
    <property type="entry name" value="Porins"/>
    <property type="match status" value="1"/>
</dbReference>
<dbReference type="CDD" id="cd00342">
    <property type="entry name" value="gram_neg_porins"/>
    <property type="match status" value="1"/>
</dbReference>
<dbReference type="Pfam" id="PF13609">
    <property type="entry name" value="Porin_4"/>
    <property type="match status" value="1"/>
</dbReference>